<reference evidence="2 3" key="1">
    <citation type="submission" date="2019-10" db="EMBL/GenBank/DDBJ databases">
        <title>Description of Paenibacillus pedi sp. nov.</title>
        <authorList>
            <person name="Carlier A."/>
            <person name="Qi S."/>
        </authorList>
    </citation>
    <scope>NUCLEOTIDE SEQUENCE [LARGE SCALE GENOMIC DNA]</scope>
    <source>
        <strain evidence="2 3">LMG 31457</strain>
    </source>
</reference>
<dbReference type="InterPro" id="IPR014243">
    <property type="entry name" value="RsfA-like"/>
</dbReference>
<protein>
    <recommendedName>
        <fullName evidence="4">Myb-like domain-containing protein</fullName>
    </recommendedName>
</protein>
<evidence type="ECO:0000256" key="1">
    <source>
        <dbReference type="SAM" id="Coils"/>
    </source>
</evidence>
<sequence>MSQVSSNHEVWSTEQDQFLLQTVLQHLGNGSSQKKAFEETAGKIGRTHGACAFRFNTVLRKQHSDEIRSFSQKKSGDLPSRIVIQNPLVDDNYINNNGLSLQQVLSFINSQAHEVQYMQQQLHDANEENIRLNKELEHLKQVRNKMETLGVNISKMLELINA</sequence>
<dbReference type="RefSeq" id="WP_171682383.1">
    <property type="nucleotide sequence ID" value="NZ_WHNZ01000013.1"/>
</dbReference>
<evidence type="ECO:0000313" key="3">
    <source>
        <dbReference type="Proteomes" id="UP000618579"/>
    </source>
</evidence>
<evidence type="ECO:0008006" key="4">
    <source>
        <dbReference type="Google" id="ProtNLM"/>
    </source>
</evidence>
<comment type="caution">
    <text evidence="2">The sequence shown here is derived from an EMBL/GenBank/DDBJ whole genome shotgun (WGS) entry which is preliminary data.</text>
</comment>
<dbReference type="PANTHER" id="PTHR41302">
    <property type="entry name" value="PRESPORE-SPECIFIC TRANSCRIPTIONAL REGULATOR RSFA-RELATED"/>
    <property type="match status" value="1"/>
</dbReference>
<evidence type="ECO:0000313" key="2">
    <source>
        <dbReference type="EMBL" id="NOU99506.1"/>
    </source>
</evidence>
<keyword evidence="1" id="KW-0175">Coiled coil</keyword>
<feature type="coiled-coil region" evidence="1">
    <location>
        <begin position="115"/>
        <end position="149"/>
    </location>
</feature>
<dbReference type="Proteomes" id="UP000618579">
    <property type="component" value="Unassembled WGS sequence"/>
</dbReference>
<name>A0ABX1ZHE8_9BACL</name>
<gene>
    <name evidence="2" type="ORF">GC097_05635</name>
</gene>
<proteinExistence type="predicted"/>
<dbReference type="EMBL" id="WHNZ01000013">
    <property type="protein sequence ID" value="NOU99506.1"/>
    <property type="molecule type" value="Genomic_DNA"/>
</dbReference>
<organism evidence="2 3">
    <name type="scientific">Paenibacillus planticolens</name>
    <dbReference type="NCBI Taxonomy" id="2654976"/>
    <lineage>
        <taxon>Bacteria</taxon>
        <taxon>Bacillati</taxon>
        <taxon>Bacillota</taxon>
        <taxon>Bacilli</taxon>
        <taxon>Bacillales</taxon>
        <taxon>Paenibacillaceae</taxon>
        <taxon>Paenibacillus</taxon>
    </lineage>
</organism>
<dbReference type="PANTHER" id="PTHR41302:SF2">
    <property type="entry name" value="PRESPORE SPECIFIC TRANSCRIPTIONAL ACTIVATOR RSFA"/>
    <property type="match status" value="1"/>
</dbReference>
<keyword evidence="3" id="KW-1185">Reference proteome</keyword>
<accession>A0ABX1ZHE8</accession>